<reference evidence="3" key="3">
    <citation type="submission" date="2015-04" db="UniProtKB">
        <authorList>
            <consortium name="EnsemblPlants"/>
        </authorList>
    </citation>
    <scope>IDENTIFICATION</scope>
    <source>
        <strain evidence="3">cv. Jemalong A17</strain>
    </source>
</reference>
<dbReference type="EnsemblPlants" id="AES74351">
    <property type="protein sequence ID" value="AES74351"/>
    <property type="gene ID" value="MTR_3g118510"/>
</dbReference>
<proteinExistence type="predicted"/>
<evidence type="ECO:0000313" key="2">
    <source>
        <dbReference type="EMBL" id="AES74351.1"/>
    </source>
</evidence>
<reference evidence="2 4" key="2">
    <citation type="journal article" date="2014" name="BMC Genomics">
        <title>An improved genome release (version Mt4.0) for the model legume Medicago truncatula.</title>
        <authorList>
            <person name="Tang H."/>
            <person name="Krishnakumar V."/>
            <person name="Bidwell S."/>
            <person name="Rosen B."/>
            <person name="Chan A."/>
            <person name="Zhou S."/>
            <person name="Gentzbittel L."/>
            <person name="Childs K.L."/>
            <person name="Yandell M."/>
            <person name="Gundlach H."/>
            <person name="Mayer K.F."/>
            <person name="Schwartz D.C."/>
            <person name="Town C.D."/>
        </authorList>
    </citation>
    <scope>GENOME REANNOTATION</scope>
    <source>
        <strain evidence="3 4">cv. Jemalong A17</strain>
    </source>
</reference>
<organism evidence="2 4">
    <name type="scientific">Medicago truncatula</name>
    <name type="common">Barrel medic</name>
    <name type="synonym">Medicago tribuloides</name>
    <dbReference type="NCBI Taxonomy" id="3880"/>
    <lineage>
        <taxon>Eukaryota</taxon>
        <taxon>Viridiplantae</taxon>
        <taxon>Streptophyta</taxon>
        <taxon>Embryophyta</taxon>
        <taxon>Tracheophyta</taxon>
        <taxon>Spermatophyta</taxon>
        <taxon>Magnoliopsida</taxon>
        <taxon>eudicotyledons</taxon>
        <taxon>Gunneridae</taxon>
        <taxon>Pentapetalae</taxon>
        <taxon>rosids</taxon>
        <taxon>fabids</taxon>
        <taxon>Fabales</taxon>
        <taxon>Fabaceae</taxon>
        <taxon>Papilionoideae</taxon>
        <taxon>50 kb inversion clade</taxon>
        <taxon>NPAAA clade</taxon>
        <taxon>Hologalegina</taxon>
        <taxon>IRL clade</taxon>
        <taxon>Trifolieae</taxon>
        <taxon>Medicago</taxon>
    </lineage>
</organism>
<evidence type="ECO:0000313" key="3">
    <source>
        <dbReference type="EnsemblPlants" id="AES74351"/>
    </source>
</evidence>
<keyword evidence="4" id="KW-1185">Reference proteome</keyword>
<dbReference type="HOGENOM" id="CLU_2708537_0_0_1"/>
<protein>
    <submittedName>
        <fullName evidence="2 3">Uncharacterized protein</fullName>
    </submittedName>
</protein>
<dbReference type="AlphaFoldDB" id="G7J9A7"/>
<gene>
    <name evidence="2" type="ordered locus">MTR_3g118510</name>
</gene>
<feature type="compositionally biased region" description="Basic and acidic residues" evidence="1">
    <location>
        <begin position="55"/>
        <end position="73"/>
    </location>
</feature>
<accession>G7J9A7</accession>
<reference evidence="2 4" key="1">
    <citation type="journal article" date="2011" name="Nature">
        <title>The Medicago genome provides insight into the evolution of rhizobial symbioses.</title>
        <authorList>
            <person name="Young N.D."/>
            <person name="Debelle F."/>
            <person name="Oldroyd G.E."/>
            <person name="Geurts R."/>
            <person name="Cannon S.B."/>
            <person name="Udvardi M.K."/>
            <person name="Benedito V.A."/>
            <person name="Mayer K.F."/>
            <person name="Gouzy J."/>
            <person name="Schoof H."/>
            <person name="Van de Peer Y."/>
            <person name="Proost S."/>
            <person name="Cook D.R."/>
            <person name="Meyers B.C."/>
            <person name="Spannagl M."/>
            <person name="Cheung F."/>
            <person name="De Mita S."/>
            <person name="Krishnakumar V."/>
            <person name="Gundlach H."/>
            <person name="Zhou S."/>
            <person name="Mudge J."/>
            <person name="Bharti A.K."/>
            <person name="Murray J.D."/>
            <person name="Naoumkina M.A."/>
            <person name="Rosen B."/>
            <person name="Silverstein K.A."/>
            <person name="Tang H."/>
            <person name="Rombauts S."/>
            <person name="Zhao P.X."/>
            <person name="Zhou P."/>
            <person name="Barbe V."/>
            <person name="Bardou P."/>
            <person name="Bechner M."/>
            <person name="Bellec A."/>
            <person name="Berger A."/>
            <person name="Berges H."/>
            <person name="Bidwell S."/>
            <person name="Bisseling T."/>
            <person name="Choisne N."/>
            <person name="Couloux A."/>
            <person name="Denny R."/>
            <person name="Deshpande S."/>
            <person name="Dai X."/>
            <person name="Doyle J.J."/>
            <person name="Dudez A.M."/>
            <person name="Farmer A.D."/>
            <person name="Fouteau S."/>
            <person name="Franken C."/>
            <person name="Gibelin C."/>
            <person name="Gish J."/>
            <person name="Goldstein S."/>
            <person name="Gonzalez A.J."/>
            <person name="Green P.J."/>
            <person name="Hallab A."/>
            <person name="Hartog M."/>
            <person name="Hua A."/>
            <person name="Humphray S.J."/>
            <person name="Jeong D.H."/>
            <person name="Jing Y."/>
            <person name="Jocker A."/>
            <person name="Kenton S.M."/>
            <person name="Kim D.J."/>
            <person name="Klee K."/>
            <person name="Lai H."/>
            <person name="Lang C."/>
            <person name="Lin S."/>
            <person name="Macmil S.L."/>
            <person name="Magdelenat G."/>
            <person name="Matthews L."/>
            <person name="McCorrison J."/>
            <person name="Monaghan E.L."/>
            <person name="Mun J.H."/>
            <person name="Najar F.Z."/>
            <person name="Nicholson C."/>
            <person name="Noirot C."/>
            <person name="O'Bleness M."/>
            <person name="Paule C.R."/>
            <person name="Poulain J."/>
            <person name="Prion F."/>
            <person name="Qin B."/>
            <person name="Qu C."/>
            <person name="Retzel E.F."/>
            <person name="Riddle C."/>
            <person name="Sallet E."/>
            <person name="Samain S."/>
            <person name="Samson N."/>
            <person name="Sanders I."/>
            <person name="Saurat O."/>
            <person name="Scarpelli C."/>
            <person name="Schiex T."/>
            <person name="Segurens B."/>
            <person name="Severin A.J."/>
            <person name="Sherrier D.J."/>
            <person name="Shi R."/>
            <person name="Sims S."/>
            <person name="Singer S.R."/>
            <person name="Sinharoy S."/>
            <person name="Sterck L."/>
            <person name="Viollet A."/>
            <person name="Wang B.B."/>
            <person name="Wang K."/>
            <person name="Wang M."/>
            <person name="Wang X."/>
            <person name="Warfsmann J."/>
            <person name="Weissenbach J."/>
            <person name="White D.D."/>
            <person name="White J.D."/>
            <person name="Wiley G.B."/>
            <person name="Wincker P."/>
            <person name="Xing Y."/>
            <person name="Yang L."/>
            <person name="Yao Z."/>
            <person name="Ying F."/>
            <person name="Zhai J."/>
            <person name="Zhou L."/>
            <person name="Zuber A."/>
            <person name="Denarie J."/>
            <person name="Dixon R.A."/>
            <person name="May G.D."/>
            <person name="Schwartz D.C."/>
            <person name="Rogers J."/>
            <person name="Quetier F."/>
            <person name="Town C.D."/>
            <person name="Roe B.A."/>
        </authorList>
    </citation>
    <scope>NUCLEOTIDE SEQUENCE [LARGE SCALE GENOMIC DNA]</scope>
    <source>
        <strain evidence="2">A17</strain>
        <strain evidence="3 4">cv. Jemalong A17</strain>
    </source>
</reference>
<evidence type="ECO:0000256" key="1">
    <source>
        <dbReference type="SAM" id="MobiDB-lite"/>
    </source>
</evidence>
<name>G7J9A7_MEDTR</name>
<sequence>MTMTMTLASLTLQIRRHEYSGDMNIVIFNTLGEKLNEDGILAQSREEFTNSDATSRTDEESVTESTEREVVVT</sequence>
<dbReference type="EMBL" id="CM001219">
    <property type="protein sequence ID" value="AES74351.1"/>
    <property type="molecule type" value="Genomic_DNA"/>
</dbReference>
<dbReference type="PaxDb" id="3880-AES74351"/>
<evidence type="ECO:0000313" key="4">
    <source>
        <dbReference type="Proteomes" id="UP000002051"/>
    </source>
</evidence>
<dbReference type="Proteomes" id="UP000002051">
    <property type="component" value="Chromosome 3"/>
</dbReference>
<feature type="region of interest" description="Disordered" evidence="1">
    <location>
        <begin position="45"/>
        <end position="73"/>
    </location>
</feature>